<proteinExistence type="predicted"/>
<dbReference type="AlphaFoldDB" id="A0A9W9HTS9"/>
<dbReference type="OrthoDB" id="5413281at2759"/>
<dbReference type="Proteomes" id="UP001146351">
    <property type="component" value="Unassembled WGS sequence"/>
</dbReference>
<reference evidence="4" key="1">
    <citation type="submission" date="2022-11" db="EMBL/GenBank/DDBJ databases">
        <authorList>
            <person name="Petersen C."/>
        </authorList>
    </citation>
    <scope>NUCLEOTIDE SEQUENCE</scope>
    <source>
        <strain evidence="4">IBT 21917</strain>
    </source>
</reference>
<evidence type="ECO:0000256" key="2">
    <source>
        <dbReference type="SAM" id="MobiDB-lite"/>
    </source>
</evidence>
<dbReference type="EMBL" id="JAPQKO010000006">
    <property type="protein sequence ID" value="KAJ5156502.1"/>
    <property type="molecule type" value="Genomic_DNA"/>
</dbReference>
<dbReference type="GO" id="GO:0008270">
    <property type="term" value="F:zinc ion binding"/>
    <property type="evidence" value="ECO:0007669"/>
    <property type="project" value="UniProtKB-KW"/>
</dbReference>
<keyword evidence="1" id="KW-0863">Zinc-finger</keyword>
<dbReference type="InterPro" id="IPR007527">
    <property type="entry name" value="Znf_SWIM"/>
</dbReference>
<evidence type="ECO:0000256" key="1">
    <source>
        <dbReference type="PROSITE-ProRule" id="PRU00325"/>
    </source>
</evidence>
<sequence length="264" mass="28604">METSTAAPNLPSSASFVDTLIDEIAHIKSSPGANVNDQEPPRPSTAPPEQRAQNVLAGLSTWETAKIKPMILTLHCLFPNDLLPALDILDRRLVHHLLNEDTVHAAAAPTDIAMAAEQSKEPETSAADHYLTRREQDVFLVTSASALPPHPPGTSPTHDQDRSYEVRLRAWNCSCPTFAFSAFRDLTSRLDVSPESSALDTSVVYSFPFGGTLPCATDRIAPPVCKHILACVLFARCPGLFGHEDGTRRVSREELAGWCAGWGG</sequence>
<dbReference type="PROSITE" id="PS50966">
    <property type="entry name" value="ZF_SWIM"/>
    <property type="match status" value="1"/>
</dbReference>
<evidence type="ECO:0000313" key="4">
    <source>
        <dbReference type="EMBL" id="KAJ5156502.1"/>
    </source>
</evidence>
<comment type="caution">
    <text evidence="4">The sequence shown here is derived from an EMBL/GenBank/DDBJ whole genome shotgun (WGS) entry which is preliminary data.</text>
</comment>
<organism evidence="4 5">
    <name type="scientific">Penicillium capsulatum</name>
    <dbReference type="NCBI Taxonomy" id="69766"/>
    <lineage>
        <taxon>Eukaryota</taxon>
        <taxon>Fungi</taxon>
        <taxon>Dikarya</taxon>
        <taxon>Ascomycota</taxon>
        <taxon>Pezizomycotina</taxon>
        <taxon>Eurotiomycetes</taxon>
        <taxon>Eurotiomycetidae</taxon>
        <taxon>Eurotiales</taxon>
        <taxon>Aspergillaceae</taxon>
        <taxon>Penicillium</taxon>
    </lineage>
</organism>
<keyword evidence="1" id="KW-0862">Zinc</keyword>
<feature type="domain" description="SWIM-type" evidence="3">
    <location>
        <begin position="164"/>
        <end position="236"/>
    </location>
</feature>
<keyword evidence="1" id="KW-0479">Metal-binding</keyword>
<reference evidence="4" key="2">
    <citation type="journal article" date="2023" name="IMA Fungus">
        <title>Comparative genomic study of the Penicillium genus elucidates a diverse pangenome and 15 lateral gene transfer events.</title>
        <authorList>
            <person name="Petersen C."/>
            <person name="Sorensen T."/>
            <person name="Nielsen M.R."/>
            <person name="Sondergaard T.E."/>
            <person name="Sorensen J.L."/>
            <person name="Fitzpatrick D.A."/>
            <person name="Frisvad J.C."/>
            <person name="Nielsen K.L."/>
        </authorList>
    </citation>
    <scope>NUCLEOTIDE SEQUENCE</scope>
    <source>
        <strain evidence="4">IBT 21917</strain>
    </source>
</reference>
<protein>
    <recommendedName>
        <fullName evidence="3">SWIM-type domain-containing protein</fullName>
    </recommendedName>
</protein>
<gene>
    <name evidence="4" type="ORF">N7492_009305</name>
</gene>
<accession>A0A9W9HTS9</accession>
<evidence type="ECO:0000259" key="3">
    <source>
        <dbReference type="PROSITE" id="PS50966"/>
    </source>
</evidence>
<feature type="region of interest" description="Disordered" evidence="2">
    <location>
        <begin position="29"/>
        <end position="49"/>
    </location>
</feature>
<evidence type="ECO:0000313" key="5">
    <source>
        <dbReference type="Proteomes" id="UP001146351"/>
    </source>
</evidence>
<name>A0A9W9HTS9_9EURO</name>
<keyword evidence="5" id="KW-1185">Reference proteome</keyword>